<evidence type="ECO:0000256" key="7">
    <source>
        <dbReference type="ARBA" id="ARBA00049158"/>
    </source>
</evidence>
<dbReference type="PANTHER" id="PTHR21039:SF0">
    <property type="entry name" value="HISTIDINOL-PHOSPHATASE"/>
    <property type="match status" value="1"/>
</dbReference>
<dbReference type="CDD" id="cd12110">
    <property type="entry name" value="PHP_HisPPase_Hisj_like"/>
    <property type="match status" value="1"/>
</dbReference>
<dbReference type="AlphaFoldDB" id="A0A1L6ZL87"/>
<dbReference type="UniPathway" id="UPA00031">
    <property type="reaction ID" value="UER00013"/>
</dbReference>
<name>A0A1L6ZL87_BACIA</name>
<reference evidence="10 11" key="1">
    <citation type="submission" date="2016-05" db="EMBL/GenBank/DDBJ databases">
        <title>Complete Genome and Methylome Analysis of Psychrotrophic Bacterial Isolates from Antarctic Lake Untersee.</title>
        <authorList>
            <person name="Fomenkov A."/>
            <person name="Akimov V.N."/>
            <person name="Vasilyeva L.V."/>
            <person name="Andersen D."/>
            <person name="Vincze T."/>
            <person name="Roberts R.J."/>
        </authorList>
    </citation>
    <scope>NUCLEOTIDE SEQUENCE [LARGE SCALE GENOMIC DNA]</scope>
    <source>
        <strain evidence="10 11">U14-5</strain>
    </source>
</reference>
<dbReference type="GO" id="GO:0005737">
    <property type="term" value="C:cytoplasm"/>
    <property type="evidence" value="ECO:0007669"/>
    <property type="project" value="TreeGrafter"/>
</dbReference>
<evidence type="ECO:0000256" key="1">
    <source>
        <dbReference type="ARBA" id="ARBA00004970"/>
    </source>
</evidence>
<organism evidence="10 11">
    <name type="scientific">Bacillus safensis</name>
    <dbReference type="NCBI Taxonomy" id="561879"/>
    <lineage>
        <taxon>Bacteria</taxon>
        <taxon>Bacillati</taxon>
        <taxon>Bacillota</taxon>
        <taxon>Bacilli</taxon>
        <taxon>Bacillales</taxon>
        <taxon>Bacillaceae</taxon>
        <taxon>Bacillus</taxon>
    </lineage>
</organism>
<evidence type="ECO:0000256" key="5">
    <source>
        <dbReference type="ARBA" id="ARBA00022801"/>
    </source>
</evidence>
<dbReference type="NCBIfam" id="TIGR01856">
    <property type="entry name" value="hisJ_fam"/>
    <property type="match status" value="1"/>
</dbReference>
<dbReference type="GO" id="GO:0004401">
    <property type="term" value="F:histidinol-phosphatase activity"/>
    <property type="evidence" value="ECO:0007669"/>
    <property type="project" value="UniProtKB-UniRule"/>
</dbReference>
<evidence type="ECO:0000256" key="4">
    <source>
        <dbReference type="ARBA" id="ARBA00022605"/>
    </source>
</evidence>
<evidence type="ECO:0000259" key="9">
    <source>
        <dbReference type="Pfam" id="PF02811"/>
    </source>
</evidence>
<comment type="catalytic activity">
    <reaction evidence="7 8">
        <text>L-histidinol phosphate + H2O = L-histidinol + phosphate</text>
        <dbReference type="Rhea" id="RHEA:14465"/>
        <dbReference type="ChEBI" id="CHEBI:15377"/>
        <dbReference type="ChEBI" id="CHEBI:43474"/>
        <dbReference type="ChEBI" id="CHEBI:57699"/>
        <dbReference type="ChEBI" id="CHEBI:57980"/>
        <dbReference type="EC" id="3.1.3.15"/>
    </reaction>
</comment>
<dbReference type="Pfam" id="PF02811">
    <property type="entry name" value="PHP"/>
    <property type="match status" value="1"/>
</dbReference>
<dbReference type="RefSeq" id="WP_075623079.1">
    <property type="nucleotide sequence ID" value="NZ_CP015607.1"/>
</dbReference>
<dbReference type="EMBL" id="CP015607">
    <property type="protein sequence ID" value="APT47288.1"/>
    <property type="molecule type" value="Genomic_DNA"/>
</dbReference>
<keyword evidence="5 8" id="KW-0378">Hydrolase</keyword>
<dbReference type="EC" id="3.1.3.15" evidence="3 8"/>
<evidence type="ECO:0000256" key="6">
    <source>
        <dbReference type="ARBA" id="ARBA00023102"/>
    </source>
</evidence>
<dbReference type="SUPFAM" id="SSF89550">
    <property type="entry name" value="PHP domain-like"/>
    <property type="match status" value="1"/>
</dbReference>
<protein>
    <recommendedName>
        <fullName evidence="3 8">Histidinol-phosphatase</fullName>
        <shortName evidence="8">HolPase</shortName>
        <ecNumber evidence="3 8">3.1.3.15</ecNumber>
    </recommendedName>
</protein>
<dbReference type="PANTHER" id="PTHR21039">
    <property type="entry name" value="HISTIDINOL PHOSPHATASE-RELATED"/>
    <property type="match status" value="1"/>
</dbReference>
<evidence type="ECO:0000313" key="11">
    <source>
        <dbReference type="Proteomes" id="UP000185426"/>
    </source>
</evidence>
<keyword evidence="4 8" id="KW-0028">Amino-acid biosynthesis</keyword>
<dbReference type="InterPro" id="IPR016195">
    <property type="entry name" value="Pol/histidinol_Pase-like"/>
</dbReference>
<dbReference type="GO" id="GO:0000105">
    <property type="term" value="P:L-histidine biosynthetic process"/>
    <property type="evidence" value="ECO:0007669"/>
    <property type="project" value="UniProtKB-UniRule"/>
</dbReference>
<dbReference type="InterPro" id="IPR004013">
    <property type="entry name" value="PHP_dom"/>
</dbReference>
<evidence type="ECO:0000256" key="3">
    <source>
        <dbReference type="ARBA" id="ARBA00013085"/>
    </source>
</evidence>
<dbReference type="InterPro" id="IPR010140">
    <property type="entry name" value="Histidinol_P_phosphatase_HisJ"/>
</dbReference>
<feature type="domain" description="PHP" evidence="9">
    <location>
        <begin position="4"/>
        <end position="198"/>
    </location>
</feature>
<keyword evidence="6 8" id="KW-0368">Histidine biosynthesis</keyword>
<comment type="pathway">
    <text evidence="1 8">Amino-acid biosynthesis; L-histidine biosynthesis; L-histidine from 5-phospho-alpha-D-ribose 1-diphosphate: step 8/9.</text>
</comment>
<proteinExistence type="inferred from homology"/>
<evidence type="ECO:0000256" key="8">
    <source>
        <dbReference type="RuleBase" id="RU366003"/>
    </source>
</evidence>
<dbReference type="Proteomes" id="UP000185426">
    <property type="component" value="Chromosome"/>
</dbReference>
<gene>
    <name evidence="10" type="ORF">BSA145_16275</name>
</gene>
<evidence type="ECO:0000313" key="10">
    <source>
        <dbReference type="EMBL" id="APT47288.1"/>
    </source>
</evidence>
<dbReference type="NCBIfam" id="NF005596">
    <property type="entry name" value="PRK07328.1"/>
    <property type="match status" value="1"/>
</dbReference>
<evidence type="ECO:0000256" key="2">
    <source>
        <dbReference type="ARBA" id="ARBA00009152"/>
    </source>
</evidence>
<dbReference type="Gene3D" id="3.20.20.140">
    <property type="entry name" value="Metal-dependent hydrolases"/>
    <property type="match status" value="1"/>
</dbReference>
<accession>A0A1L6ZL87</accession>
<comment type="similarity">
    <text evidence="2 8">Belongs to the PHP hydrolase family. HisK subfamily.</text>
</comment>
<sequence>MKFDLHTHHERCGHAEGNIREYIDEAVKLGLDFIGISDHSPFFGEEADHFKPWVAMAKSEFQSYIEEVLQLKKEYDGKIHVLLGVESDYFPEHEALYRDVYRHYPFDYIIGSVHVSNGYDLFNRKRWERITEQQAIIEKETYYQLIKMSAESQMFDVLGHIDALKGFYPEIAHLKTEAVDDALQAIAESGSVIEVNTSGKTKDCGGWYPSLDLLERAKFYGVDVTFGSDAHQPARVADDWLKVKQTLKELGYKEWYIFQSRQKRKLAL</sequence>